<dbReference type="Proteomes" id="UP000001551">
    <property type="component" value="Chromosome"/>
</dbReference>
<dbReference type="InterPro" id="IPR036390">
    <property type="entry name" value="WH_DNA-bd_sf"/>
</dbReference>
<reference evidence="5 6" key="1">
    <citation type="submission" date="2010-12" db="EMBL/GenBank/DDBJ databases">
        <title>Complete sequence of Ethanoligenens harbinense YUAN-3.</title>
        <authorList>
            <person name="Lucas S."/>
            <person name="Copeland A."/>
            <person name="Lapidus A."/>
            <person name="Cheng J.-F."/>
            <person name="Bruce D."/>
            <person name="Goodwin L."/>
            <person name="Pitluck S."/>
            <person name="Chertkov O."/>
            <person name="Misra M."/>
            <person name="Detter J.C."/>
            <person name="Han C."/>
            <person name="Tapia R."/>
            <person name="Land M."/>
            <person name="Hauser L."/>
            <person name="Jeffries C."/>
            <person name="Kyrpides N."/>
            <person name="Ivanova N."/>
            <person name="Mikhailova N."/>
            <person name="Wang A."/>
            <person name="Mouttaki H."/>
            <person name="He Z."/>
            <person name="Zhou J."/>
            <person name="Hemme C.L."/>
            <person name="Woyke T."/>
        </authorList>
    </citation>
    <scope>NUCLEOTIDE SEQUENCE [LARGE SCALE GENOMIC DNA]</scope>
    <source>
        <strain evidence="6">DSM 18485 / JCM 12961 / CGMCC 1.5033 / YUAN-3</strain>
    </source>
</reference>
<dbReference type="EMBL" id="CP002400">
    <property type="protein sequence ID" value="ADU26172.1"/>
    <property type="molecule type" value="Genomic_DNA"/>
</dbReference>
<protein>
    <submittedName>
        <fullName evidence="5">Transcriptional regulator, GntR family</fullName>
    </submittedName>
</protein>
<dbReference type="Pfam" id="PF00392">
    <property type="entry name" value="GntR"/>
    <property type="match status" value="1"/>
</dbReference>
<evidence type="ECO:0000256" key="1">
    <source>
        <dbReference type="ARBA" id="ARBA00023015"/>
    </source>
</evidence>
<dbReference type="PANTHER" id="PTHR38445">
    <property type="entry name" value="HTH-TYPE TRANSCRIPTIONAL REPRESSOR YTRA"/>
    <property type="match status" value="1"/>
</dbReference>
<dbReference type="HOGENOM" id="CLU_017584_10_0_9"/>
<evidence type="ECO:0000256" key="3">
    <source>
        <dbReference type="ARBA" id="ARBA00023163"/>
    </source>
</evidence>
<dbReference type="STRING" id="663278.Ethha_0598"/>
<dbReference type="eggNOG" id="COG1725">
    <property type="taxonomic scope" value="Bacteria"/>
</dbReference>
<evidence type="ECO:0000259" key="4">
    <source>
        <dbReference type="PROSITE" id="PS50949"/>
    </source>
</evidence>
<dbReference type="GO" id="GO:0003677">
    <property type="term" value="F:DNA binding"/>
    <property type="evidence" value="ECO:0007669"/>
    <property type="project" value="UniProtKB-KW"/>
</dbReference>
<keyword evidence="3" id="KW-0804">Transcription</keyword>
<dbReference type="PANTHER" id="PTHR38445:SF6">
    <property type="entry name" value="GNTR-FAMILY TRANSCRIPTIONAL REGULATOR"/>
    <property type="match status" value="1"/>
</dbReference>
<keyword evidence="1" id="KW-0805">Transcription regulation</keyword>
<dbReference type="GO" id="GO:0003700">
    <property type="term" value="F:DNA-binding transcription factor activity"/>
    <property type="evidence" value="ECO:0007669"/>
    <property type="project" value="InterPro"/>
</dbReference>
<dbReference type="InterPro" id="IPR000524">
    <property type="entry name" value="Tscrpt_reg_HTH_GntR"/>
</dbReference>
<dbReference type="PROSITE" id="PS50949">
    <property type="entry name" value="HTH_GNTR"/>
    <property type="match status" value="1"/>
</dbReference>
<keyword evidence="2" id="KW-0238">DNA-binding</keyword>
<feature type="domain" description="HTH gntR-type" evidence="4">
    <location>
        <begin position="9"/>
        <end position="77"/>
    </location>
</feature>
<dbReference type="Gene3D" id="1.10.10.10">
    <property type="entry name" value="Winged helix-like DNA-binding domain superfamily/Winged helix DNA-binding domain"/>
    <property type="match status" value="1"/>
</dbReference>
<dbReference type="KEGG" id="eha:Ethha_0598"/>
<accession>E6U9I1</accession>
<sequence length="130" mass="14642">MDVEFRASEPIYTQIMDEIKRQIVSGERGPGDKVEPVRDLARMLGVNPNTVQRAFSELEREGLMYTERTSGRYITADRERVSRVREQSLMQTVADFVGRMRQSGLMDTDIVGLVQQYMDGGATNGSDYGG</sequence>
<dbReference type="SUPFAM" id="SSF46785">
    <property type="entry name" value="Winged helix' DNA-binding domain"/>
    <property type="match status" value="1"/>
</dbReference>
<evidence type="ECO:0000313" key="6">
    <source>
        <dbReference type="Proteomes" id="UP000001551"/>
    </source>
</evidence>
<gene>
    <name evidence="5" type="ordered locus">Ethha_0598</name>
</gene>
<organism evidence="5 6">
    <name type="scientific">Ethanoligenens harbinense (strain DSM 18485 / JCM 12961 / CGMCC 1.5033 / YUAN-3)</name>
    <dbReference type="NCBI Taxonomy" id="663278"/>
    <lineage>
        <taxon>Bacteria</taxon>
        <taxon>Bacillati</taxon>
        <taxon>Bacillota</taxon>
        <taxon>Clostridia</taxon>
        <taxon>Eubacteriales</taxon>
        <taxon>Oscillospiraceae</taxon>
        <taxon>Ethanoligenens</taxon>
    </lineage>
</organism>
<evidence type="ECO:0000256" key="2">
    <source>
        <dbReference type="ARBA" id="ARBA00023125"/>
    </source>
</evidence>
<proteinExistence type="predicted"/>
<dbReference type="SMART" id="SM00345">
    <property type="entry name" value="HTH_GNTR"/>
    <property type="match status" value="1"/>
</dbReference>
<dbReference type="AlphaFoldDB" id="E6U9I1"/>
<dbReference type="InterPro" id="IPR036388">
    <property type="entry name" value="WH-like_DNA-bd_sf"/>
</dbReference>
<keyword evidence="6" id="KW-1185">Reference proteome</keyword>
<dbReference type="CDD" id="cd07377">
    <property type="entry name" value="WHTH_GntR"/>
    <property type="match status" value="1"/>
</dbReference>
<name>E6U9I1_ETHHY</name>
<evidence type="ECO:0000313" key="5">
    <source>
        <dbReference type="EMBL" id="ADU26172.1"/>
    </source>
</evidence>